<dbReference type="Proteomes" id="UP000003026">
    <property type="component" value="Unassembled WGS sequence"/>
</dbReference>
<name>I9QG78_HELPX</name>
<evidence type="ECO:0000313" key="2">
    <source>
        <dbReference type="EMBL" id="EJB32129.1"/>
    </source>
</evidence>
<dbReference type="AlphaFoldDB" id="I9QG78"/>
<feature type="domain" description="Transposase putative helix-turn-helix" evidence="1">
    <location>
        <begin position="1"/>
        <end position="48"/>
    </location>
</feature>
<organism evidence="2 3">
    <name type="scientific">Helicobacter pylori NQ4044</name>
    <dbReference type="NCBI Taxonomy" id="992028"/>
    <lineage>
        <taxon>Bacteria</taxon>
        <taxon>Pseudomonadati</taxon>
        <taxon>Campylobacterota</taxon>
        <taxon>Epsilonproteobacteria</taxon>
        <taxon>Campylobacterales</taxon>
        <taxon>Helicobacteraceae</taxon>
        <taxon>Helicobacter</taxon>
    </lineage>
</organism>
<proteinExistence type="predicted"/>
<protein>
    <submittedName>
        <fullName evidence="2">Putative transposase</fullName>
    </submittedName>
</protein>
<gene>
    <name evidence="2" type="ORF">HPNQ4044_1810</name>
</gene>
<dbReference type="InterPro" id="IPR021027">
    <property type="entry name" value="Transposase_put_HTH"/>
</dbReference>
<dbReference type="RefSeq" id="WP_001274362.1">
    <property type="nucleotide sequence ID" value="NZ_AKNW01000017.1"/>
</dbReference>
<reference evidence="2 3" key="1">
    <citation type="submission" date="2012-04" db="EMBL/GenBank/DDBJ databases">
        <title>Genome sequence of Helicobacter pylori NQ4044.</title>
        <authorList>
            <person name="Blanchard T.G."/>
            <person name="Czinn S.J."/>
            <person name="McCracken C."/>
            <person name="Abolude K."/>
            <person name="Maroo A."/>
            <person name="Santana-Cruz I."/>
            <person name="Tallon L.J."/>
            <person name="Ficke F.W.F."/>
        </authorList>
    </citation>
    <scope>NUCLEOTIDE SEQUENCE [LARGE SCALE GENOMIC DNA]</scope>
    <source>
        <strain evidence="2 3">NQ4044</strain>
    </source>
</reference>
<dbReference type="Pfam" id="PF12323">
    <property type="entry name" value="HTH_OrfB_IS605"/>
    <property type="match status" value="1"/>
</dbReference>
<sequence>MSAISITHKIALKPNNKHITYFKKAFGCARLAYNWGLAKWKESYQLGIKANHL</sequence>
<accession>I9QG78</accession>
<evidence type="ECO:0000259" key="1">
    <source>
        <dbReference type="Pfam" id="PF12323"/>
    </source>
</evidence>
<comment type="caution">
    <text evidence="2">The sequence shown here is derived from an EMBL/GenBank/DDBJ whole genome shotgun (WGS) entry which is preliminary data.</text>
</comment>
<evidence type="ECO:0000313" key="3">
    <source>
        <dbReference type="Proteomes" id="UP000003026"/>
    </source>
</evidence>
<dbReference type="EMBL" id="AKNW01000017">
    <property type="protein sequence ID" value="EJB32129.1"/>
    <property type="molecule type" value="Genomic_DNA"/>
</dbReference>
<feature type="non-terminal residue" evidence="2">
    <location>
        <position position="53"/>
    </location>
</feature>